<proteinExistence type="inferred from homology"/>
<evidence type="ECO:0000256" key="5">
    <source>
        <dbReference type="ARBA" id="ARBA00022679"/>
    </source>
</evidence>
<evidence type="ECO:0000256" key="6">
    <source>
        <dbReference type="ARBA" id="ARBA00022723"/>
    </source>
</evidence>
<protein>
    <recommendedName>
        <fullName evidence="3">non-specific serine/threonine protein kinase</fullName>
        <ecNumber evidence="3">2.7.11.1</ecNumber>
    </recommendedName>
</protein>
<evidence type="ECO:0000256" key="10">
    <source>
        <dbReference type="ARBA" id="ARBA00022842"/>
    </source>
</evidence>
<dbReference type="GO" id="GO:0046872">
    <property type="term" value="F:metal ion binding"/>
    <property type="evidence" value="ECO:0007669"/>
    <property type="project" value="UniProtKB-KW"/>
</dbReference>
<feature type="region of interest" description="Disordered" evidence="13">
    <location>
        <begin position="98"/>
        <end position="125"/>
    </location>
</feature>
<comment type="caution">
    <text evidence="15">The sequence shown here is derived from an EMBL/GenBank/DDBJ whole genome shotgun (WGS) entry which is preliminary data.</text>
</comment>
<dbReference type="InterPro" id="IPR048622">
    <property type="entry name" value="BRSK1_2-like_UBA"/>
</dbReference>
<dbReference type="OrthoDB" id="193931at2759"/>
<dbReference type="Pfam" id="PF21122">
    <property type="entry name" value="KA1_BRSK"/>
    <property type="match status" value="1"/>
</dbReference>
<feature type="compositionally biased region" description="Low complexity" evidence="13">
    <location>
        <begin position="187"/>
        <end position="213"/>
    </location>
</feature>
<keyword evidence="6" id="KW-0479">Metal-binding</keyword>
<evidence type="ECO:0000313" key="16">
    <source>
        <dbReference type="Proteomes" id="UP000215902"/>
    </source>
</evidence>
<dbReference type="PANTHER" id="PTHR24350">
    <property type="entry name" value="SERINE/THREONINE-PROTEIN KINASE IAL-RELATED"/>
    <property type="match status" value="1"/>
</dbReference>
<feature type="compositionally biased region" description="Polar residues" evidence="13">
    <location>
        <begin position="264"/>
        <end position="274"/>
    </location>
</feature>
<comment type="similarity">
    <text evidence="2">Belongs to the protein kinase superfamily. CAMK Ser/Thr protein kinase family. SNF1 subfamily.</text>
</comment>
<keyword evidence="9" id="KW-0067">ATP-binding</keyword>
<keyword evidence="8" id="KW-0418">Kinase</keyword>
<dbReference type="GO" id="GO:0005524">
    <property type="term" value="F:ATP binding"/>
    <property type="evidence" value="ECO:0007669"/>
    <property type="project" value="UniProtKB-KW"/>
</dbReference>
<evidence type="ECO:0000259" key="14">
    <source>
        <dbReference type="PROSITE" id="PS50032"/>
    </source>
</evidence>
<evidence type="ECO:0000256" key="2">
    <source>
        <dbReference type="ARBA" id="ARBA00006234"/>
    </source>
</evidence>
<comment type="cofactor">
    <cofactor evidence="1">
        <name>Mg(2+)</name>
        <dbReference type="ChEBI" id="CHEBI:18420"/>
    </cofactor>
</comment>
<comment type="catalytic activity">
    <reaction evidence="11">
        <text>L-threonyl-[protein] + ATP = O-phospho-L-threonyl-[protein] + ADP + H(+)</text>
        <dbReference type="Rhea" id="RHEA:46608"/>
        <dbReference type="Rhea" id="RHEA-COMP:11060"/>
        <dbReference type="Rhea" id="RHEA-COMP:11605"/>
        <dbReference type="ChEBI" id="CHEBI:15378"/>
        <dbReference type="ChEBI" id="CHEBI:30013"/>
        <dbReference type="ChEBI" id="CHEBI:30616"/>
        <dbReference type="ChEBI" id="CHEBI:61977"/>
        <dbReference type="ChEBI" id="CHEBI:456216"/>
        <dbReference type="EC" id="2.7.11.1"/>
    </reaction>
</comment>
<sequence length="526" mass="56499">MIEVDPMRRISLDGVLKHPWVAADSEVQLDTEAHMISAVATSVIQSKEDIDPDIFNTMTSLQCFQDRDKLTKELLSPQHNTEKVIYFLLMDRKLRNPCLDDPEEIRSRNSTPDPPRKRTDSLRLHANSVCGSPQLGYRLSEGSPVAGRRALTVQSYRKSSAGNAAIAAAVASPAASRRPPPTPPTTPLLSGRGAAAAAAAAGGASGGSLTAASPEQPGWRSRLNSLKTSLATTLGTPRFHRRSKQQQQQQQQQQHHQHHQHQQSIALASGTTPEASPELSRRSWFTAFLPGGGGHHHHHHYDGHGHQQQQQRSSQQQHQQQHQHQSVAAPPATTAVAASSVNSAASGAAAAVAAAAAAADASSGSHVVLIRDRPLNRVKADLVHALLQTPDLIHTVLSPMSFRAELRRPAAAAAAAASLSNRPVKFQVEIHRPDPDRLLFAVNFQLISGPVRRFKRVCDQIHQALLSPRFYGAGAQSQQQQQKQSSLNSTSTSVAMTTVSTTTATTDVLATPGAVAPRVDPNSVLL</sequence>
<dbReference type="STRING" id="282301.A0A267G0J1"/>
<feature type="compositionally biased region" description="Low complexity" evidence="13">
    <location>
        <begin position="245"/>
        <end position="254"/>
    </location>
</feature>
<evidence type="ECO:0000256" key="1">
    <source>
        <dbReference type="ARBA" id="ARBA00001946"/>
    </source>
</evidence>
<organism evidence="15 16">
    <name type="scientific">Macrostomum lignano</name>
    <dbReference type="NCBI Taxonomy" id="282301"/>
    <lineage>
        <taxon>Eukaryota</taxon>
        <taxon>Metazoa</taxon>
        <taxon>Spiralia</taxon>
        <taxon>Lophotrochozoa</taxon>
        <taxon>Platyhelminthes</taxon>
        <taxon>Rhabditophora</taxon>
        <taxon>Macrostomorpha</taxon>
        <taxon>Macrostomida</taxon>
        <taxon>Macrostomidae</taxon>
        <taxon>Macrostomum</taxon>
    </lineage>
</organism>
<dbReference type="EC" id="2.7.11.1" evidence="3"/>
<evidence type="ECO:0000256" key="12">
    <source>
        <dbReference type="ARBA" id="ARBA00048679"/>
    </source>
</evidence>
<evidence type="ECO:0000256" key="9">
    <source>
        <dbReference type="ARBA" id="ARBA00022840"/>
    </source>
</evidence>
<name>A0A267G0J1_9PLAT</name>
<dbReference type="InterPro" id="IPR001772">
    <property type="entry name" value="KA1_dom"/>
</dbReference>
<dbReference type="Pfam" id="PF21115">
    <property type="entry name" value="UBA_BRSK"/>
    <property type="match status" value="1"/>
</dbReference>
<dbReference type="InterPro" id="IPR030616">
    <property type="entry name" value="Aur-like"/>
</dbReference>
<evidence type="ECO:0000313" key="15">
    <source>
        <dbReference type="EMBL" id="PAA79513.1"/>
    </source>
</evidence>
<keyword evidence="5" id="KW-0808">Transferase</keyword>
<keyword evidence="10" id="KW-0460">Magnesium</keyword>
<feature type="region of interest" description="Disordered" evidence="13">
    <location>
        <begin position="238"/>
        <end position="334"/>
    </location>
</feature>
<dbReference type="AlphaFoldDB" id="A0A267G0J1"/>
<evidence type="ECO:0000256" key="3">
    <source>
        <dbReference type="ARBA" id="ARBA00012513"/>
    </source>
</evidence>
<dbReference type="EMBL" id="NIVC01000630">
    <property type="protein sequence ID" value="PAA79513.1"/>
    <property type="molecule type" value="Genomic_DNA"/>
</dbReference>
<accession>A0A267G0J1</accession>
<comment type="catalytic activity">
    <reaction evidence="12">
        <text>L-seryl-[protein] + ATP = O-phospho-L-seryl-[protein] + ADP + H(+)</text>
        <dbReference type="Rhea" id="RHEA:17989"/>
        <dbReference type="Rhea" id="RHEA-COMP:9863"/>
        <dbReference type="Rhea" id="RHEA-COMP:11604"/>
        <dbReference type="ChEBI" id="CHEBI:15378"/>
        <dbReference type="ChEBI" id="CHEBI:29999"/>
        <dbReference type="ChEBI" id="CHEBI:30616"/>
        <dbReference type="ChEBI" id="CHEBI:83421"/>
        <dbReference type="ChEBI" id="CHEBI:456216"/>
        <dbReference type="EC" id="2.7.11.1"/>
    </reaction>
</comment>
<keyword evidence="4" id="KW-0723">Serine/threonine-protein kinase</keyword>
<gene>
    <name evidence="15" type="ORF">BOX15_Mlig025086g1</name>
</gene>
<feature type="domain" description="KA1" evidence="14">
    <location>
        <begin position="417"/>
        <end position="467"/>
    </location>
</feature>
<feature type="region of interest" description="Disordered" evidence="13">
    <location>
        <begin position="170"/>
        <end position="220"/>
    </location>
</feature>
<feature type="compositionally biased region" description="Low complexity" evidence="13">
    <location>
        <begin position="306"/>
        <end position="334"/>
    </location>
</feature>
<keyword evidence="7" id="KW-0547">Nucleotide-binding</keyword>
<evidence type="ECO:0000256" key="13">
    <source>
        <dbReference type="SAM" id="MobiDB-lite"/>
    </source>
</evidence>
<evidence type="ECO:0000256" key="8">
    <source>
        <dbReference type="ARBA" id="ARBA00022777"/>
    </source>
</evidence>
<dbReference type="Proteomes" id="UP000215902">
    <property type="component" value="Unassembled WGS sequence"/>
</dbReference>
<evidence type="ECO:0000256" key="11">
    <source>
        <dbReference type="ARBA" id="ARBA00047899"/>
    </source>
</evidence>
<reference evidence="15 16" key="1">
    <citation type="submission" date="2017-06" db="EMBL/GenBank/DDBJ databases">
        <title>A platform for efficient transgenesis in Macrostomum lignano, a flatworm model organism for stem cell research.</title>
        <authorList>
            <person name="Berezikov E."/>
        </authorList>
    </citation>
    <scope>NUCLEOTIDE SEQUENCE [LARGE SCALE GENOMIC DNA]</scope>
    <source>
        <strain evidence="15">DV1</strain>
        <tissue evidence="15">Whole organism</tissue>
    </source>
</reference>
<dbReference type="GO" id="GO:0004674">
    <property type="term" value="F:protein serine/threonine kinase activity"/>
    <property type="evidence" value="ECO:0007669"/>
    <property type="project" value="UniProtKB-KW"/>
</dbReference>
<evidence type="ECO:0000256" key="7">
    <source>
        <dbReference type="ARBA" id="ARBA00022741"/>
    </source>
</evidence>
<dbReference type="CDD" id="cd14340">
    <property type="entry name" value="UBA_BRSK"/>
    <property type="match status" value="1"/>
</dbReference>
<evidence type="ECO:0000256" key="4">
    <source>
        <dbReference type="ARBA" id="ARBA00022527"/>
    </source>
</evidence>
<dbReference type="PROSITE" id="PS50032">
    <property type="entry name" value="KA1"/>
    <property type="match status" value="1"/>
</dbReference>
<feature type="compositionally biased region" description="Basic and acidic residues" evidence="13">
    <location>
        <begin position="114"/>
        <end position="123"/>
    </location>
</feature>
<keyword evidence="16" id="KW-1185">Reference proteome</keyword>